<reference evidence="9 10" key="1">
    <citation type="submission" date="2014-07" db="EMBL/GenBank/DDBJ databases">
        <title>Draft genome sequence of Thalassospira xianhensis P-4 (MCCC 1A02616).</title>
        <authorList>
            <person name="Lai Q."/>
            <person name="Shao Z."/>
        </authorList>
    </citation>
    <scope>NUCLEOTIDE SEQUENCE [LARGE SCALE GENOMIC DNA]</scope>
    <source>
        <strain evidence="9 10">MCCC 1A02616</strain>
    </source>
</reference>
<evidence type="ECO:0000259" key="8">
    <source>
        <dbReference type="Pfam" id="PF06808"/>
    </source>
</evidence>
<comment type="function">
    <text evidence="7">Part of the tripartite ATP-independent periplasmic (TRAP) transport system.</text>
</comment>
<comment type="subcellular location">
    <subcellularLocation>
        <location evidence="1 7">Cell inner membrane</location>
        <topology evidence="1 7">Multi-pass membrane protein</topology>
    </subcellularLocation>
</comment>
<dbReference type="PANTHER" id="PTHR33362:SF3">
    <property type="entry name" value="SIALIC ACID TRAP TRANSPORTER PERMEASE PROTEIN SIAT"/>
    <property type="match status" value="1"/>
</dbReference>
<protein>
    <recommendedName>
        <fullName evidence="7">TRAP transporter large permease protein</fullName>
    </recommendedName>
</protein>
<dbReference type="EMBL" id="JPWA01000047">
    <property type="protein sequence ID" value="RCK03816.1"/>
    <property type="molecule type" value="Genomic_DNA"/>
</dbReference>
<comment type="similarity">
    <text evidence="7">Belongs to the TRAP transporter large permease family.</text>
</comment>
<organism evidence="9 10">
    <name type="scientific">Thalassospira xianhensis MCCC 1A02616</name>
    <dbReference type="NCBI Taxonomy" id="1177929"/>
    <lineage>
        <taxon>Bacteria</taxon>
        <taxon>Pseudomonadati</taxon>
        <taxon>Pseudomonadota</taxon>
        <taxon>Alphaproteobacteria</taxon>
        <taxon>Rhodospirillales</taxon>
        <taxon>Thalassospiraceae</taxon>
        <taxon>Thalassospira</taxon>
    </lineage>
</organism>
<evidence type="ECO:0000256" key="4">
    <source>
        <dbReference type="ARBA" id="ARBA00022692"/>
    </source>
</evidence>
<evidence type="ECO:0000256" key="6">
    <source>
        <dbReference type="ARBA" id="ARBA00023136"/>
    </source>
</evidence>
<keyword evidence="7" id="KW-0813">Transport</keyword>
<evidence type="ECO:0000256" key="1">
    <source>
        <dbReference type="ARBA" id="ARBA00004429"/>
    </source>
</evidence>
<feature type="transmembrane region" description="Helical" evidence="7">
    <location>
        <begin position="45"/>
        <end position="67"/>
    </location>
</feature>
<keyword evidence="6 7" id="KW-0472">Membrane</keyword>
<feature type="domain" description="TRAP C4-dicarboxylate transport system permease DctM subunit" evidence="8">
    <location>
        <begin position="4"/>
        <end position="412"/>
    </location>
</feature>
<dbReference type="AlphaFoldDB" id="A0A367U682"/>
<sequence>MVLLALVGLIVFGVPIAVALAVTAIGTYVALGETAILTMLPQRMYSATTSFTLLAIPFFILAGNLMNTGGVTERIFRFASALVGHIRGGLGQVNVVASLIFSGMSGAAVADAAGLGQVEFKAMRDRGYDERFSAAITAASSTIGPVFPPSIPFVIFASLTGVSVVKLFLAGVVPGLLMAVALMAAVYVVAVIRKFPREMRASYRELWASFKAAFLPLGTPVIIIAGILTGVFTPTEAGVTASFYAAFLGLFVYREIRMADLPSILWNTLLHTIRVLFVIAAAGFFGWLLIHQRVPNSVITGLLSLSDNPAVIMSLIVVILLVLGMFLEGIAVIVITVPIFMPIMTTLGVDPVQFGVIMIMCSMIGLLTPPVGMVLFAISSVTQVPISPLVRELWPYLLGIVAVLVLVICIPQVSTWLPELVMGGGR</sequence>
<evidence type="ECO:0000256" key="5">
    <source>
        <dbReference type="ARBA" id="ARBA00022989"/>
    </source>
</evidence>
<keyword evidence="5 7" id="KW-1133">Transmembrane helix</keyword>
<dbReference type="PANTHER" id="PTHR33362">
    <property type="entry name" value="SIALIC ACID TRAP TRANSPORTER PERMEASE PROTEIN SIAT-RELATED"/>
    <property type="match status" value="1"/>
</dbReference>
<accession>A0A367U682</accession>
<keyword evidence="3 7" id="KW-0997">Cell inner membrane</keyword>
<feature type="transmembrane region" description="Helical" evidence="7">
    <location>
        <begin position="310"/>
        <end position="340"/>
    </location>
</feature>
<keyword evidence="4 7" id="KW-0812">Transmembrane</keyword>
<comment type="subunit">
    <text evidence="7">The complex comprises the extracytoplasmic solute receptor protein and the two transmembrane proteins.</text>
</comment>
<dbReference type="PIRSF" id="PIRSF006066">
    <property type="entry name" value="HI0050"/>
    <property type="match status" value="1"/>
</dbReference>
<feature type="transmembrane region" description="Helical" evidence="7">
    <location>
        <begin position="132"/>
        <end position="155"/>
    </location>
</feature>
<feature type="transmembrane region" description="Helical" evidence="7">
    <location>
        <begin position="268"/>
        <end position="290"/>
    </location>
</feature>
<dbReference type="GO" id="GO:0005886">
    <property type="term" value="C:plasma membrane"/>
    <property type="evidence" value="ECO:0007669"/>
    <property type="project" value="UniProtKB-SubCell"/>
</dbReference>
<dbReference type="InterPro" id="IPR004681">
    <property type="entry name" value="TRAP_DctM"/>
</dbReference>
<comment type="caution">
    <text evidence="7">Lacks conserved residue(s) required for the propagation of feature annotation.</text>
</comment>
<feature type="transmembrane region" description="Helical" evidence="7">
    <location>
        <begin position="352"/>
        <end position="381"/>
    </location>
</feature>
<dbReference type="NCBIfam" id="TIGR00786">
    <property type="entry name" value="dctM"/>
    <property type="match status" value="1"/>
</dbReference>
<comment type="caution">
    <text evidence="9">The sequence shown here is derived from an EMBL/GenBank/DDBJ whole genome shotgun (WGS) entry which is preliminary data.</text>
</comment>
<feature type="transmembrane region" description="Helical" evidence="7">
    <location>
        <begin position="213"/>
        <end position="232"/>
    </location>
</feature>
<evidence type="ECO:0000256" key="7">
    <source>
        <dbReference type="RuleBase" id="RU369079"/>
    </source>
</evidence>
<feature type="transmembrane region" description="Helical" evidence="7">
    <location>
        <begin position="238"/>
        <end position="256"/>
    </location>
</feature>
<dbReference type="GO" id="GO:0022857">
    <property type="term" value="F:transmembrane transporter activity"/>
    <property type="evidence" value="ECO:0007669"/>
    <property type="project" value="UniProtKB-UniRule"/>
</dbReference>
<evidence type="ECO:0000313" key="10">
    <source>
        <dbReference type="Proteomes" id="UP000252419"/>
    </source>
</evidence>
<evidence type="ECO:0000313" key="9">
    <source>
        <dbReference type="EMBL" id="RCK03816.1"/>
    </source>
</evidence>
<keyword evidence="2" id="KW-1003">Cell membrane</keyword>
<evidence type="ECO:0000256" key="3">
    <source>
        <dbReference type="ARBA" id="ARBA00022519"/>
    </source>
</evidence>
<keyword evidence="10" id="KW-1185">Reference proteome</keyword>
<gene>
    <name evidence="9" type="ORF">TH5_23500</name>
</gene>
<feature type="transmembrane region" description="Helical" evidence="7">
    <location>
        <begin position="393"/>
        <end position="417"/>
    </location>
</feature>
<proteinExistence type="inferred from homology"/>
<evidence type="ECO:0000256" key="2">
    <source>
        <dbReference type="ARBA" id="ARBA00022475"/>
    </source>
</evidence>
<dbReference type="InterPro" id="IPR010656">
    <property type="entry name" value="DctM"/>
</dbReference>
<dbReference type="Proteomes" id="UP000252419">
    <property type="component" value="Unassembled WGS sequence"/>
</dbReference>
<name>A0A367U682_9PROT</name>
<dbReference type="Pfam" id="PF06808">
    <property type="entry name" value="DctM"/>
    <property type="match status" value="1"/>
</dbReference>
<feature type="transmembrane region" description="Helical" evidence="7">
    <location>
        <begin position="167"/>
        <end position="192"/>
    </location>
</feature>